<reference evidence="2" key="2">
    <citation type="submission" date="2020-09" db="EMBL/GenBank/DDBJ databases">
        <authorList>
            <person name="Sun Q."/>
            <person name="Kim S."/>
        </authorList>
    </citation>
    <scope>NUCLEOTIDE SEQUENCE</scope>
    <source>
        <strain evidence="2">KCTC 32513</strain>
    </source>
</reference>
<dbReference type="InterPro" id="IPR011006">
    <property type="entry name" value="CheY-like_superfamily"/>
</dbReference>
<dbReference type="InterPro" id="IPR001789">
    <property type="entry name" value="Sig_transdc_resp-reg_receiver"/>
</dbReference>
<sequence>MQPDQTVFGVILIDDDPAEKLIIERILKALTDVSFRLDHVTKCSQAIKLIEKNAYELVLLDNLLSRRMSAKFSVPIIKSAIGAAPMAVISNDVSPDYLHSAKDLGVDYIVDKANMIDFIKSQMNYLLGRTNLT</sequence>
<evidence type="ECO:0000259" key="1">
    <source>
        <dbReference type="Pfam" id="PF00072"/>
    </source>
</evidence>
<feature type="domain" description="Response regulatory" evidence="1">
    <location>
        <begin position="10"/>
        <end position="115"/>
    </location>
</feature>
<dbReference type="AlphaFoldDB" id="A0A8J3CQ25"/>
<dbReference type="SUPFAM" id="SSF52172">
    <property type="entry name" value="CheY-like"/>
    <property type="match status" value="1"/>
</dbReference>
<evidence type="ECO:0000313" key="2">
    <source>
        <dbReference type="EMBL" id="GHA90068.1"/>
    </source>
</evidence>
<dbReference type="RefSeq" id="WP_189496340.1">
    <property type="nucleotide sequence ID" value="NZ_BMZH01000003.1"/>
</dbReference>
<reference evidence="2" key="1">
    <citation type="journal article" date="2014" name="Int. J. Syst. Evol. Microbiol.">
        <title>Complete genome sequence of Corynebacterium casei LMG S-19264T (=DSM 44701T), isolated from a smear-ripened cheese.</title>
        <authorList>
            <consortium name="US DOE Joint Genome Institute (JGI-PGF)"/>
            <person name="Walter F."/>
            <person name="Albersmeier A."/>
            <person name="Kalinowski J."/>
            <person name="Ruckert C."/>
        </authorList>
    </citation>
    <scope>NUCLEOTIDE SEQUENCE</scope>
    <source>
        <strain evidence="2">KCTC 32513</strain>
    </source>
</reference>
<dbReference type="Gene3D" id="3.40.50.2300">
    <property type="match status" value="1"/>
</dbReference>
<dbReference type="EMBL" id="BMZH01000003">
    <property type="protein sequence ID" value="GHA90068.1"/>
    <property type="molecule type" value="Genomic_DNA"/>
</dbReference>
<organism evidence="2 3">
    <name type="scientific">Algimonas arctica</name>
    <dbReference type="NCBI Taxonomy" id="1479486"/>
    <lineage>
        <taxon>Bacteria</taxon>
        <taxon>Pseudomonadati</taxon>
        <taxon>Pseudomonadota</taxon>
        <taxon>Alphaproteobacteria</taxon>
        <taxon>Maricaulales</taxon>
        <taxon>Robiginitomaculaceae</taxon>
        <taxon>Algimonas</taxon>
    </lineage>
</organism>
<evidence type="ECO:0000313" key="3">
    <source>
        <dbReference type="Proteomes" id="UP000634004"/>
    </source>
</evidence>
<dbReference type="GO" id="GO:0000160">
    <property type="term" value="P:phosphorelay signal transduction system"/>
    <property type="evidence" value="ECO:0007669"/>
    <property type="project" value="InterPro"/>
</dbReference>
<name>A0A8J3CQ25_9PROT</name>
<comment type="caution">
    <text evidence="2">The sequence shown here is derived from an EMBL/GenBank/DDBJ whole genome shotgun (WGS) entry which is preliminary data.</text>
</comment>
<keyword evidence="3" id="KW-1185">Reference proteome</keyword>
<protein>
    <recommendedName>
        <fullName evidence="1">Response regulatory domain-containing protein</fullName>
    </recommendedName>
</protein>
<gene>
    <name evidence="2" type="ORF">GCM10009069_11550</name>
</gene>
<dbReference type="Proteomes" id="UP000634004">
    <property type="component" value="Unassembled WGS sequence"/>
</dbReference>
<accession>A0A8J3CQ25</accession>
<proteinExistence type="predicted"/>
<dbReference type="Pfam" id="PF00072">
    <property type="entry name" value="Response_reg"/>
    <property type="match status" value="1"/>
</dbReference>